<sequence>MMKKTPRIKIPKSVRNYVFHRDNYQCQSCGKKEQETQLNIDHIIPLAKGGSNDISNLQTLCQTCNQQKNIILILAFVVTLPN</sequence>
<accession>T2J3N4</accession>
<organism evidence="2 3">
    <name type="scientific">Crocosphaera watsonii WH 0401</name>
    <dbReference type="NCBI Taxonomy" id="555881"/>
    <lineage>
        <taxon>Bacteria</taxon>
        <taxon>Bacillati</taxon>
        <taxon>Cyanobacteriota</taxon>
        <taxon>Cyanophyceae</taxon>
        <taxon>Oscillatoriophycideae</taxon>
        <taxon>Chroococcales</taxon>
        <taxon>Aphanothecaceae</taxon>
        <taxon>Crocosphaera</taxon>
    </lineage>
</organism>
<dbReference type="InterPro" id="IPR003615">
    <property type="entry name" value="HNH_nuc"/>
</dbReference>
<evidence type="ECO:0000313" key="2">
    <source>
        <dbReference type="EMBL" id="CCQ60473.1"/>
    </source>
</evidence>
<dbReference type="EMBL" id="CAQM01000159">
    <property type="protein sequence ID" value="CCQ60473.1"/>
    <property type="molecule type" value="Genomic_DNA"/>
</dbReference>
<dbReference type="Proteomes" id="UP000018198">
    <property type="component" value="Unassembled WGS sequence"/>
</dbReference>
<dbReference type="SMART" id="SM00507">
    <property type="entry name" value="HNHc"/>
    <property type="match status" value="1"/>
</dbReference>
<dbReference type="AlphaFoldDB" id="T2J3N4"/>
<dbReference type="Pfam" id="PF14279">
    <property type="entry name" value="HNH_5"/>
    <property type="match status" value="1"/>
</dbReference>
<dbReference type="InterPro" id="IPR029471">
    <property type="entry name" value="HNH_5"/>
</dbReference>
<evidence type="ECO:0000313" key="3">
    <source>
        <dbReference type="Proteomes" id="UP000018198"/>
    </source>
</evidence>
<keyword evidence="2" id="KW-0255">Endonuclease</keyword>
<keyword evidence="2" id="KW-0540">Nuclease</keyword>
<name>T2J3N4_CROWT</name>
<gene>
    <name evidence="2" type="ORF">CWATWH0401_2278</name>
</gene>
<dbReference type="CDD" id="cd00085">
    <property type="entry name" value="HNHc"/>
    <property type="match status" value="1"/>
</dbReference>
<dbReference type="Gene3D" id="1.10.30.50">
    <property type="match status" value="1"/>
</dbReference>
<keyword evidence="2" id="KW-0378">Hydrolase</keyword>
<protein>
    <submittedName>
        <fullName evidence="2">HNH endonuclease</fullName>
    </submittedName>
</protein>
<proteinExistence type="predicted"/>
<feature type="domain" description="HNH nuclease" evidence="1">
    <location>
        <begin position="13"/>
        <end position="66"/>
    </location>
</feature>
<comment type="caution">
    <text evidence="2">The sequence shown here is derived from an EMBL/GenBank/DDBJ whole genome shotgun (WGS) entry which is preliminary data.</text>
</comment>
<evidence type="ECO:0000259" key="1">
    <source>
        <dbReference type="SMART" id="SM00507"/>
    </source>
</evidence>
<dbReference type="PANTHER" id="PTHR33877:SF2">
    <property type="entry name" value="OS07G0170200 PROTEIN"/>
    <property type="match status" value="1"/>
</dbReference>
<reference evidence="2 3" key="2">
    <citation type="submission" date="2013-09" db="EMBL/GenBank/DDBJ databases">
        <title>Whole genome comparison of six Crocosphaera watsonii strains with differing phenotypes.</title>
        <authorList>
            <person name="Bench S.R."/>
            <person name="Heller P."/>
            <person name="Frank I."/>
            <person name="Arciniega M."/>
            <person name="Shilova I.N."/>
            <person name="Zehr J.P."/>
        </authorList>
    </citation>
    <scope>NUCLEOTIDE SEQUENCE [LARGE SCALE GENOMIC DNA]</scope>
    <source>
        <strain evidence="2 3">WH 0401</strain>
    </source>
</reference>
<dbReference type="GO" id="GO:0004519">
    <property type="term" value="F:endonuclease activity"/>
    <property type="evidence" value="ECO:0007669"/>
    <property type="project" value="UniProtKB-KW"/>
</dbReference>
<dbReference type="InterPro" id="IPR052892">
    <property type="entry name" value="NA-targeting_endonuclease"/>
</dbReference>
<dbReference type="PANTHER" id="PTHR33877">
    <property type="entry name" value="SLL1193 PROTEIN"/>
    <property type="match status" value="1"/>
</dbReference>
<reference evidence="2 3" key="1">
    <citation type="submission" date="2013-01" db="EMBL/GenBank/DDBJ databases">
        <authorList>
            <person name="Bench S."/>
        </authorList>
    </citation>
    <scope>NUCLEOTIDE SEQUENCE [LARGE SCALE GENOMIC DNA]</scope>
    <source>
        <strain evidence="2 3">WH 0401</strain>
    </source>
</reference>